<evidence type="ECO:0000313" key="3">
    <source>
        <dbReference type="EMBL" id="MBM7276556.1"/>
    </source>
</evidence>
<feature type="signal peptide" evidence="2">
    <location>
        <begin position="1"/>
        <end position="34"/>
    </location>
</feature>
<keyword evidence="2" id="KW-0732">Signal</keyword>
<evidence type="ECO:0000313" key="4">
    <source>
        <dbReference type="Proteomes" id="UP001195196"/>
    </source>
</evidence>
<protein>
    <recommendedName>
        <fullName evidence="5">Virginiamycin B lyase</fullName>
    </recommendedName>
</protein>
<dbReference type="InterPro" id="IPR011042">
    <property type="entry name" value="6-blade_b-propeller_TolB-like"/>
</dbReference>
<dbReference type="Proteomes" id="UP001195196">
    <property type="component" value="Unassembled WGS sequence"/>
</dbReference>
<evidence type="ECO:0000256" key="1">
    <source>
        <dbReference type="SAM" id="MobiDB-lite"/>
    </source>
</evidence>
<sequence length="639" mass="65240">MQRRNHPRRMAIAVAAAIGLVGPLCFSGAGPTSAAPTPSVSGAVVADGPSRAWDVRAWITGTDSSPARSAGVARSDRSGRFTLRPTAQPGANEAFHVTATPVGQPNSFTTLATISPTLPARLTVNELTTVATGYAMAQFVDGTRISGRAPGVRNAASMAGNLADPTSGRIGSTLASAPNGAQTSTQAAFLSLSNALSACTSSPEGCAALRSATTTPLSGRPSNMVEAMANMAKSPEHNPAGLFGVALRRPARAGALPLPPAAWTLALRFDGGGGLLAGPGNFVIGEGGDIWVNANYEYNADPRTPVCGSKYLFRFGPNGKLVGGRPITGGGLSGAGYGITRDHSGDIWVSNYGFAAPEPGCPADRQPPHNSLSKFSAQGEVLSPAAGFTQGSISWPQGMTTDRAGSVWTTNCATDSLTVFPDGDPSRARNIKVGVKQPFHLVDNGRALFVSGLQSSSIAMLDRSGRPLRSPITGPHVDNPLGLATDARGNVWIANSGVITLPCPDRPTGTGSFGSVSALGPTGKTLVGPLRGGGITIPWGITTDGDGNVWVGNFAGKRVSKFCGANAATCPPGKRTGDAISPDVTGYFFDGLARSTGIIVDPAGNVWTTNNWKEVPLQTNPGGLHIVALVGAAAPVPVR</sequence>
<feature type="chain" id="PRO_5043755747" description="Virginiamycin B lyase" evidence="2">
    <location>
        <begin position="35"/>
        <end position="639"/>
    </location>
</feature>
<proteinExistence type="predicted"/>
<feature type="region of interest" description="Disordered" evidence="1">
    <location>
        <begin position="63"/>
        <end position="90"/>
    </location>
</feature>
<accession>A0AAW4G050</accession>
<dbReference type="PANTHER" id="PTHR24104:SF25">
    <property type="entry name" value="PROTEIN LIN-41"/>
    <property type="match status" value="1"/>
</dbReference>
<comment type="caution">
    <text evidence="3">The sequence shown here is derived from an EMBL/GenBank/DDBJ whole genome shotgun (WGS) entry which is preliminary data.</text>
</comment>
<dbReference type="PANTHER" id="PTHR24104">
    <property type="entry name" value="E3 UBIQUITIN-PROTEIN LIGASE NHLRC1-RELATED"/>
    <property type="match status" value="1"/>
</dbReference>
<evidence type="ECO:0008006" key="5">
    <source>
        <dbReference type="Google" id="ProtNLM"/>
    </source>
</evidence>
<dbReference type="AlphaFoldDB" id="A0AAW4G050"/>
<dbReference type="SUPFAM" id="SSF101898">
    <property type="entry name" value="NHL repeat"/>
    <property type="match status" value="1"/>
</dbReference>
<dbReference type="Gene3D" id="2.120.10.30">
    <property type="entry name" value="TolB, C-terminal domain"/>
    <property type="match status" value="2"/>
</dbReference>
<dbReference type="GO" id="GO:0008270">
    <property type="term" value="F:zinc ion binding"/>
    <property type="evidence" value="ECO:0007669"/>
    <property type="project" value="UniProtKB-KW"/>
</dbReference>
<dbReference type="InterPro" id="IPR050952">
    <property type="entry name" value="TRIM-NHL_E3_ligases"/>
</dbReference>
<dbReference type="EMBL" id="JAFFGU010000001">
    <property type="protein sequence ID" value="MBM7276556.1"/>
    <property type="molecule type" value="Genomic_DNA"/>
</dbReference>
<gene>
    <name evidence="3" type="ORF">JTZ10_02170</name>
</gene>
<evidence type="ECO:0000256" key="2">
    <source>
        <dbReference type="SAM" id="SignalP"/>
    </source>
</evidence>
<organism evidence="3 4">
    <name type="scientific">Gordonia rubripertincta</name>
    <name type="common">Rhodococcus corallinus</name>
    <dbReference type="NCBI Taxonomy" id="36822"/>
    <lineage>
        <taxon>Bacteria</taxon>
        <taxon>Bacillati</taxon>
        <taxon>Actinomycetota</taxon>
        <taxon>Actinomycetes</taxon>
        <taxon>Mycobacteriales</taxon>
        <taxon>Gordoniaceae</taxon>
        <taxon>Gordonia</taxon>
    </lineage>
</organism>
<reference evidence="3" key="1">
    <citation type="submission" date="2021-02" db="EMBL/GenBank/DDBJ databases">
        <title>Taxonomy, biology and ecology of Rhodococcus bacteria occurring in California pistachio and other woody hosts as revealed by genome sequence analyses.</title>
        <authorList>
            <person name="Riely B."/>
            <person name="Gai Y."/>
        </authorList>
    </citation>
    <scope>NUCLEOTIDE SEQUENCE</scope>
    <source>
        <strain evidence="3">BP-295</strain>
    </source>
</reference>
<name>A0AAW4G050_GORRU</name>